<dbReference type="Gene3D" id="3.10.105.10">
    <property type="entry name" value="Dipeptide-binding Protein, Domain 3"/>
    <property type="match status" value="1"/>
</dbReference>
<dbReference type="RefSeq" id="WP_209594398.1">
    <property type="nucleotide sequence ID" value="NZ_JAGJCF010000005.1"/>
</dbReference>
<comment type="subcellular location">
    <subcellularLocation>
        <location evidence="1">Periplasm</location>
    </subcellularLocation>
</comment>
<organism evidence="5 6">
    <name type="scientific">Jiella mangrovi</name>
    <dbReference type="NCBI Taxonomy" id="2821407"/>
    <lineage>
        <taxon>Bacteria</taxon>
        <taxon>Pseudomonadati</taxon>
        <taxon>Pseudomonadota</taxon>
        <taxon>Alphaproteobacteria</taxon>
        <taxon>Hyphomicrobiales</taxon>
        <taxon>Aurantimonadaceae</taxon>
        <taxon>Jiella</taxon>
    </lineage>
</organism>
<evidence type="ECO:0000313" key="6">
    <source>
        <dbReference type="Proteomes" id="UP000678276"/>
    </source>
</evidence>
<dbReference type="Gene3D" id="3.40.190.10">
    <property type="entry name" value="Periplasmic binding protein-like II"/>
    <property type="match status" value="1"/>
</dbReference>
<dbReference type="EMBL" id="JAGJCF010000005">
    <property type="protein sequence ID" value="MBP0615993.1"/>
    <property type="molecule type" value="Genomic_DNA"/>
</dbReference>
<protein>
    <submittedName>
        <fullName evidence="5">ABC transporter substrate-binding protein</fullName>
    </submittedName>
</protein>
<dbReference type="InterPro" id="IPR030678">
    <property type="entry name" value="Peptide/Ni-bd"/>
</dbReference>
<evidence type="ECO:0000259" key="4">
    <source>
        <dbReference type="Pfam" id="PF00496"/>
    </source>
</evidence>
<accession>A0ABS4BGW2</accession>
<keyword evidence="6" id="KW-1185">Reference proteome</keyword>
<reference evidence="5 6" key="1">
    <citation type="submission" date="2021-04" db="EMBL/GenBank/DDBJ databases">
        <title>Whole genome sequence of Jiella sp. KSK16Y-1.</title>
        <authorList>
            <person name="Tuo L."/>
        </authorList>
    </citation>
    <scope>NUCLEOTIDE SEQUENCE [LARGE SCALE GENOMIC DNA]</scope>
    <source>
        <strain evidence="5 6">KSK16Y-1</strain>
    </source>
</reference>
<dbReference type="SUPFAM" id="SSF53850">
    <property type="entry name" value="Periplasmic binding protein-like II"/>
    <property type="match status" value="1"/>
</dbReference>
<feature type="domain" description="Solute-binding protein family 5" evidence="4">
    <location>
        <begin position="122"/>
        <end position="527"/>
    </location>
</feature>
<name>A0ABS4BGW2_9HYPH</name>
<keyword evidence="3" id="KW-0732">Signal</keyword>
<gene>
    <name evidence="5" type="ORF">J6595_10400</name>
</gene>
<comment type="caution">
    <text evidence="5">The sequence shown here is derived from an EMBL/GenBank/DDBJ whole genome shotgun (WGS) entry which is preliminary data.</text>
</comment>
<comment type="similarity">
    <text evidence="2">Belongs to the bacterial solute-binding protein 5 family.</text>
</comment>
<dbReference type="PIRSF" id="PIRSF002741">
    <property type="entry name" value="MppA"/>
    <property type="match status" value="1"/>
</dbReference>
<dbReference type="PANTHER" id="PTHR30290:SF64">
    <property type="entry name" value="ABC TRANSPORTER PERIPLASMIC BINDING PROTEIN"/>
    <property type="match status" value="1"/>
</dbReference>
<proteinExistence type="inferred from homology"/>
<dbReference type="InterPro" id="IPR039424">
    <property type="entry name" value="SBP_5"/>
</dbReference>
<evidence type="ECO:0000256" key="1">
    <source>
        <dbReference type="ARBA" id="ARBA00004418"/>
    </source>
</evidence>
<dbReference type="PANTHER" id="PTHR30290">
    <property type="entry name" value="PERIPLASMIC BINDING COMPONENT OF ABC TRANSPORTER"/>
    <property type="match status" value="1"/>
</dbReference>
<dbReference type="InterPro" id="IPR000914">
    <property type="entry name" value="SBP_5_dom"/>
</dbReference>
<dbReference type="CDD" id="cd08497">
    <property type="entry name" value="MbnE-like"/>
    <property type="match status" value="1"/>
</dbReference>
<dbReference type="Proteomes" id="UP000678276">
    <property type="component" value="Unassembled WGS sequence"/>
</dbReference>
<evidence type="ECO:0000256" key="2">
    <source>
        <dbReference type="ARBA" id="ARBA00005695"/>
    </source>
</evidence>
<evidence type="ECO:0000256" key="3">
    <source>
        <dbReference type="ARBA" id="ARBA00022729"/>
    </source>
</evidence>
<dbReference type="Pfam" id="PF00496">
    <property type="entry name" value="SBP_bac_5"/>
    <property type="match status" value="1"/>
</dbReference>
<evidence type="ECO:0000313" key="5">
    <source>
        <dbReference type="EMBL" id="MBP0615993.1"/>
    </source>
</evidence>
<sequence length="625" mass="70533">MGTTFRFTRRGFGQLTLGAVAAAALPRRGFATVATETPLHGLSAFGDLKYPTDYSHFDYASPQAPAGGQFNMAVSSWMLNQSPFTFDTLNTFVLRGNAPPRIESLYDALVTSSLDEPDSIYCALAETVTVSSDKRSFTFRLRPEARFSTGAPVTAEDVAFTYEAIKADGHPSLQVTLRELDEIVTVDPATVRLTFSERQSYQDALSALGMPILPKAFFGDRKLTDVSNEVIPGSGGFRIGRFDYGRFIEYEKREDYWAKDMPFNRGLDHFQTLRIDFFRDRQPALEAFKKGLITFREEFTTKDWATEYDFPAVQRGAVVKHEFPDEKLPSFQCWALNQRREQFTDSRVRHAINMCFDFEWANANLLFGLRIHSNSPFQGSEFVATGAPSDAELQLLKPLKGAIPDQVFGEVWTQPVSDASGLDRKILREATRLFGEAGWKQSGGKMTNADGEVFRIEYLTTGQEQVRVYSRFFDTLRKIGLNASIRLVDAAQYQERVNRFDYDMILAAFSLGATPTKESLALFFGSNSRDRPGSYNFPGMASEAVDTLIDKAGAAQSRADLVTAMRALDRVLRWRLDWLPNINTDVRRAAYWNMFGFKEPKPDYGWPVERLWWFEEAKAKAIGKA</sequence>